<dbReference type="GO" id="GO:0052621">
    <property type="term" value="F:diguanylate cyclase activity"/>
    <property type="evidence" value="ECO:0007669"/>
    <property type="project" value="UniProtKB-EC"/>
</dbReference>
<dbReference type="Gene3D" id="3.30.450.40">
    <property type="match status" value="1"/>
</dbReference>
<accession>A0ABV1NCN0</accession>
<name>A0ABV1NCN0_9GAMM</name>
<dbReference type="InterPro" id="IPR000160">
    <property type="entry name" value="GGDEF_dom"/>
</dbReference>
<dbReference type="InterPro" id="IPR029787">
    <property type="entry name" value="Nucleotide_cyclase"/>
</dbReference>
<evidence type="ECO:0000259" key="1">
    <source>
        <dbReference type="PROSITE" id="PS50887"/>
    </source>
</evidence>
<dbReference type="InterPro" id="IPR052163">
    <property type="entry name" value="DGC-Regulatory_Protein"/>
</dbReference>
<dbReference type="InterPro" id="IPR003018">
    <property type="entry name" value="GAF"/>
</dbReference>
<feature type="domain" description="GGDEF" evidence="1">
    <location>
        <begin position="238"/>
        <end position="372"/>
    </location>
</feature>
<evidence type="ECO:0000313" key="3">
    <source>
        <dbReference type="Proteomes" id="UP001442468"/>
    </source>
</evidence>
<dbReference type="EC" id="2.7.7.65" evidence="2"/>
<dbReference type="SMART" id="SM00267">
    <property type="entry name" value="GGDEF"/>
    <property type="match status" value="1"/>
</dbReference>
<reference evidence="2 3" key="1">
    <citation type="submission" date="2024-05" db="EMBL/GenBank/DDBJ databases">
        <title>Halomonas sp. SSM6 16S ribosomal RNA gene Genome sequencing and assembly.</title>
        <authorList>
            <person name="Yook S."/>
        </authorList>
    </citation>
    <scope>NUCLEOTIDE SEQUENCE [LARGE SCALE GENOMIC DNA]</scope>
    <source>
        <strain evidence="2 3">SSM6</strain>
    </source>
</reference>
<dbReference type="RefSeq" id="WP_349761072.1">
    <property type="nucleotide sequence ID" value="NZ_JBEGCJ010000002.1"/>
</dbReference>
<evidence type="ECO:0000313" key="2">
    <source>
        <dbReference type="EMBL" id="MEQ6916813.1"/>
    </source>
</evidence>
<dbReference type="SMART" id="SM00065">
    <property type="entry name" value="GAF"/>
    <property type="match status" value="1"/>
</dbReference>
<gene>
    <name evidence="2" type="ORF">ABE960_04650</name>
</gene>
<sequence>MSWNMTNSNQGVGGVARDAAYNALILRTSMAFINLPLDQMDSAIHQALADIGSFFDVDRVYIFAYDFSRHQATNTYEWCAPGISAHIDQLQAVDLHEISSFWEPHAQGESVLIADVPALESGPLKDILSPQNIKSLLSIPLMDGETCVGFVGFDAVKKQIQYGEYEIQMLKLFAVLLVNMQLRRNTADALQKKSKELASINHELERLAHFDTITQLPNRNLLADRLQLSMQQAERRQLMIAIVYVDLDGFKAINDQYGHDIGDQLLAEIADQMQKDLREGDTLARLGGDEFVAVLVDLPDKVSVGPIISRLLIAASSIVDINKLQLQVSASAGLTFYPQAQPINADQLLRQADQAMYQAKMAGRNQYSLFDSAR</sequence>
<dbReference type="InterPro" id="IPR043128">
    <property type="entry name" value="Rev_trsase/Diguanyl_cyclase"/>
</dbReference>
<protein>
    <submittedName>
        <fullName evidence="2">Sensor domain-containing diguanylate cyclase</fullName>
        <ecNumber evidence="2">2.7.7.65</ecNumber>
    </submittedName>
</protein>
<dbReference type="PANTHER" id="PTHR46663:SF2">
    <property type="entry name" value="GGDEF DOMAIN-CONTAINING PROTEIN"/>
    <property type="match status" value="1"/>
</dbReference>
<dbReference type="Pfam" id="PF01590">
    <property type="entry name" value="GAF"/>
    <property type="match status" value="1"/>
</dbReference>
<keyword evidence="2" id="KW-0548">Nucleotidyltransferase</keyword>
<dbReference type="PROSITE" id="PS50887">
    <property type="entry name" value="GGDEF"/>
    <property type="match status" value="1"/>
</dbReference>
<dbReference type="SUPFAM" id="SSF55781">
    <property type="entry name" value="GAF domain-like"/>
    <property type="match status" value="1"/>
</dbReference>
<organism evidence="2 3">
    <name type="scientific">Halomonas aquatica</name>
    <dbReference type="NCBI Taxonomy" id="3151123"/>
    <lineage>
        <taxon>Bacteria</taxon>
        <taxon>Pseudomonadati</taxon>
        <taxon>Pseudomonadota</taxon>
        <taxon>Gammaproteobacteria</taxon>
        <taxon>Oceanospirillales</taxon>
        <taxon>Halomonadaceae</taxon>
        <taxon>Halomonas</taxon>
    </lineage>
</organism>
<dbReference type="Gene3D" id="3.30.70.270">
    <property type="match status" value="1"/>
</dbReference>
<dbReference type="Proteomes" id="UP001442468">
    <property type="component" value="Unassembled WGS sequence"/>
</dbReference>
<dbReference type="CDD" id="cd01949">
    <property type="entry name" value="GGDEF"/>
    <property type="match status" value="1"/>
</dbReference>
<comment type="caution">
    <text evidence="2">The sequence shown here is derived from an EMBL/GenBank/DDBJ whole genome shotgun (WGS) entry which is preliminary data.</text>
</comment>
<dbReference type="InterPro" id="IPR029016">
    <property type="entry name" value="GAF-like_dom_sf"/>
</dbReference>
<dbReference type="Pfam" id="PF00990">
    <property type="entry name" value="GGDEF"/>
    <property type="match status" value="1"/>
</dbReference>
<proteinExistence type="predicted"/>
<dbReference type="NCBIfam" id="TIGR00254">
    <property type="entry name" value="GGDEF"/>
    <property type="match status" value="1"/>
</dbReference>
<dbReference type="PANTHER" id="PTHR46663">
    <property type="entry name" value="DIGUANYLATE CYCLASE DGCT-RELATED"/>
    <property type="match status" value="1"/>
</dbReference>
<keyword evidence="2" id="KW-0808">Transferase</keyword>
<dbReference type="EMBL" id="JBEGCJ010000002">
    <property type="protein sequence ID" value="MEQ6916813.1"/>
    <property type="molecule type" value="Genomic_DNA"/>
</dbReference>
<dbReference type="SUPFAM" id="SSF55073">
    <property type="entry name" value="Nucleotide cyclase"/>
    <property type="match status" value="1"/>
</dbReference>
<keyword evidence="3" id="KW-1185">Reference proteome</keyword>